<dbReference type="STRING" id="1121899.GCA_000430025_02716"/>
<dbReference type="Proteomes" id="UP000030121">
    <property type="component" value="Unassembled WGS sequence"/>
</dbReference>
<organism evidence="1 2">
    <name type="scientific">Flavobacterium suncheonense GH29-5 = DSM 17707</name>
    <dbReference type="NCBI Taxonomy" id="1121899"/>
    <lineage>
        <taxon>Bacteria</taxon>
        <taxon>Pseudomonadati</taxon>
        <taxon>Bacteroidota</taxon>
        <taxon>Flavobacteriia</taxon>
        <taxon>Flavobacteriales</taxon>
        <taxon>Flavobacteriaceae</taxon>
        <taxon>Flavobacterium</taxon>
    </lineage>
</organism>
<dbReference type="AlphaFoldDB" id="A0A0A2LZI2"/>
<protein>
    <submittedName>
        <fullName evidence="1">Uncharacterized protein</fullName>
    </submittedName>
</protein>
<evidence type="ECO:0000313" key="1">
    <source>
        <dbReference type="EMBL" id="KGO85449.1"/>
    </source>
</evidence>
<proteinExistence type="predicted"/>
<dbReference type="eggNOG" id="ENOG5032UKR">
    <property type="taxonomic scope" value="Bacteria"/>
</dbReference>
<reference evidence="1 2" key="1">
    <citation type="submission" date="2013-09" db="EMBL/GenBank/DDBJ databases">
        <authorList>
            <person name="Zeng Z."/>
            <person name="Chen C."/>
        </authorList>
    </citation>
    <scope>NUCLEOTIDE SEQUENCE [LARGE SCALE GENOMIC DNA]</scope>
    <source>
        <strain evidence="1 2">GH29-5</strain>
    </source>
</reference>
<dbReference type="EMBL" id="JRLW01000046">
    <property type="protein sequence ID" value="KGO85449.1"/>
    <property type="molecule type" value="Genomic_DNA"/>
</dbReference>
<dbReference type="RefSeq" id="WP_026981004.1">
    <property type="nucleotide sequence ID" value="NZ_AUCZ01000033.1"/>
</dbReference>
<comment type="caution">
    <text evidence="1">The sequence shown here is derived from an EMBL/GenBank/DDBJ whole genome shotgun (WGS) entry which is preliminary data.</text>
</comment>
<gene>
    <name evidence="1" type="ORF">Q764_14085</name>
</gene>
<evidence type="ECO:0000313" key="2">
    <source>
        <dbReference type="Proteomes" id="UP000030121"/>
    </source>
</evidence>
<accession>A0A0A2LZI2</accession>
<dbReference type="OrthoDB" id="2817390at2"/>
<name>A0A0A2LZI2_9FLAO</name>
<keyword evidence="2" id="KW-1185">Reference proteome</keyword>
<sequence>MDFFEKSLNDLKTERKIFHSEDDLKLSLALKLKENNPKLNIRLEKPIDIEMIDRSDKKSIVRAPIDMILIDENNHTYPIELKYKTKKLSTIYNGETFNLTKHGAADIGRFSFRKDIYRIEKYKTNNDNCPRGYVLIVTNDKSYFQDNVFDKNNLDKHFSFHDGFLINKIDSGWNYEKINQNKYSFTDKNIWVNQQLKIHWTYKKELFYKLDLQKDYRVKWNEYSKIENNEFKYCLIEI</sequence>